<comment type="caution">
    <text evidence="1">The sequence shown here is derived from an EMBL/GenBank/DDBJ whole genome shotgun (WGS) entry which is preliminary data.</text>
</comment>
<name>A0ACB9E3J7_CICIN</name>
<protein>
    <submittedName>
        <fullName evidence="1">Uncharacterized protein</fullName>
    </submittedName>
</protein>
<dbReference type="Proteomes" id="UP001055811">
    <property type="component" value="Linkage Group LG04"/>
</dbReference>
<keyword evidence="2" id="KW-1185">Reference proteome</keyword>
<evidence type="ECO:0000313" key="1">
    <source>
        <dbReference type="EMBL" id="KAI3753011.1"/>
    </source>
</evidence>
<gene>
    <name evidence="1" type="ORF">L2E82_25055</name>
</gene>
<dbReference type="EMBL" id="CM042012">
    <property type="protein sequence ID" value="KAI3753011.1"/>
    <property type="molecule type" value="Genomic_DNA"/>
</dbReference>
<sequence>MSCATARSKKTQNRGQTFIKISDGDAALVRWCSLPQEDGDVERRWCNILFICVIACRSYQFENSNLLAALPSDKPSHSSYRPHLVVFIVTFSVHHHRLAIHCTGDVVLLSCNKQSRRRVANEICPTDIAKIEFSPIHLMCNDHDGDDETCGLSKGYGFSVLILICTYVAGFGLSWGSLGWLIPSEIFPLEIRQR</sequence>
<reference evidence="2" key="1">
    <citation type="journal article" date="2022" name="Mol. Ecol. Resour.">
        <title>The genomes of chicory, endive, great burdock and yacon provide insights into Asteraceae palaeo-polyploidization history and plant inulin production.</title>
        <authorList>
            <person name="Fan W."/>
            <person name="Wang S."/>
            <person name="Wang H."/>
            <person name="Wang A."/>
            <person name="Jiang F."/>
            <person name="Liu H."/>
            <person name="Zhao H."/>
            <person name="Xu D."/>
            <person name="Zhang Y."/>
        </authorList>
    </citation>
    <scope>NUCLEOTIDE SEQUENCE [LARGE SCALE GENOMIC DNA]</scope>
    <source>
        <strain evidence="2">cv. Punajuju</strain>
    </source>
</reference>
<reference evidence="1 2" key="2">
    <citation type="journal article" date="2022" name="Mol. Ecol. Resour.">
        <title>The genomes of chicory, endive, great burdock and yacon provide insights into Asteraceae paleo-polyploidization history and plant inulin production.</title>
        <authorList>
            <person name="Fan W."/>
            <person name="Wang S."/>
            <person name="Wang H."/>
            <person name="Wang A."/>
            <person name="Jiang F."/>
            <person name="Liu H."/>
            <person name="Zhao H."/>
            <person name="Xu D."/>
            <person name="Zhang Y."/>
        </authorList>
    </citation>
    <scope>NUCLEOTIDE SEQUENCE [LARGE SCALE GENOMIC DNA]</scope>
    <source>
        <strain evidence="2">cv. Punajuju</strain>
        <tissue evidence="1">Leaves</tissue>
    </source>
</reference>
<accession>A0ACB9E3J7</accession>
<evidence type="ECO:0000313" key="2">
    <source>
        <dbReference type="Proteomes" id="UP001055811"/>
    </source>
</evidence>
<proteinExistence type="predicted"/>
<organism evidence="1 2">
    <name type="scientific">Cichorium intybus</name>
    <name type="common">Chicory</name>
    <dbReference type="NCBI Taxonomy" id="13427"/>
    <lineage>
        <taxon>Eukaryota</taxon>
        <taxon>Viridiplantae</taxon>
        <taxon>Streptophyta</taxon>
        <taxon>Embryophyta</taxon>
        <taxon>Tracheophyta</taxon>
        <taxon>Spermatophyta</taxon>
        <taxon>Magnoliopsida</taxon>
        <taxon>eudicotyledons</taxon>
        <taxon>Gunneridae</taxon>
        <taxon>Pentapetalae</taxon>
        <taxon>asterids</taxon>
        <taxon>campanulids</taxon>
        <taxon>Asterales</taxon>
        <taxon>Asteraceae</taxon>
        <taxon>Cichorioideae</taxon>
        <taxon>Cichorieae</taxon>
        <taxon>Cichoriinae</taxon>
        <taxon>Cichorium</taxon>
    </lineage>
</organism>